<dbReference type="RefSeq" id="WP_065141858.1">
    <property type="nucleotide sequence ID" value="NZ_LZLG01000069.1"/>
</dbReference>
<organism evidence="1 2">
    <name type="scientific">Mycobacterium colombiense</name>
    <dbReference type="NCBI Taxonomy" id="339268"/>
    <lineage>
        <taxon>Bacteria</taxon>
        <taxon>Bacillati</taxon>
        <taxon>Actinomycetota</taxon>
        <taxon>Actinomycetes</taxon>
        <taxon>Mycobacteriales</taxon>
        <taxon>Mycobacteriaceae</taxon>
        <taxon>Mycobacterium</taxon>
        <taxon>Mycobacterium avium complex (MAC)</taxon>
    </lineage>
</organism>
<dbReference type="AlphaFoldDB" id="A0A853M3G9"/>
<dbReference type="EMBL" id="LZLG01000069">
    <property type="protein sequence ID" value="OBJ60589.1"/>
    <property type="molecule type" value="Genomic_DNA"/>
</dbReference>
<evidence type="ECO:0008006" key="3">
    <source>
        <dbReference type="Google" id="ProtNLM"/>
    </source>
</evidence>
<evidence type="ECO:0000313" key="1">
    <source>
        <dbReference type="EMBL" id="OBJ60589.1"/>
    </source>
</evidence>
<comment type="caution">
    <text evidence="1">The sequence shown here is derived from an EMBL/GenBank/DDBJ whole genome shotgun (WGS) entry which is preliminary data.</text>
</comment>
<evidence type="ECO:0000313" key="2">
    <source>
        <dbReference type="Proteomes" id="UP000093894"/>
    </source>
</evidence>
<sequence>MHEPFIGSEALATGSLTRHRLRSRFVALHPDVYVAPDTELTATSRAQAAWLWSRRRGVVAGRSASALHGAKWVDHRAPARLFYQHRRPPPGINTWSDSLARNEVRVIGGIPTTSAARTAFDIACRNPVGNAVAALDALARATNLDIAEVESLAERYKGHRNVRRARRALALVDAGAESPRETWLRLLLIAAGYPRPSTQIPVYGSYGELVAVLDMGWESIKLAVEYDGDHHRSDRRQFNKDIRRAESLAEMGWINIRITAEDTAGGVIARVSAAWTRRTCTQGEKSA</sequence>
<dbReference type="InterPro" id="IPR011335">
    <property type="entry name" value="Restrct_endonuc-II-like"/>
</dbReference>
<name>A0A853M3G9_9MYCO</name>
<protein>
    <recommendedName>
        <fullName evidence="3">DUF559 domain-containing protein</fullName>
    </recommendedName>
</protein>
<reference evidence="1 2" key="1">
    <citation type="submission" date="2016-06" db="EMBL/GenBank/DDBJ databases">
        <authorList>
            <person name="Sutton G."/>
            <person name="Brinkac L."/>
            <person name="Sanka R."/>
            <person name="Adams M."/>
            <person name="Lau E."/>
            <person name="Garcia-Basteiro A."/>
            <person name="Lopez-Varela E."/>
            <person name="Palencia S."/>
        </authorList>
    </citation>
    <scope>NUCLEOTIDE SEQUENCE [LARGE SCALE GENOMIC DNA]</scope>
    <source>
        <strain evidence="1 2">1164983.0</strain>
    </source>
</reference>
<accession>A0A853M3G9</accession>
<dbReference type="SUPFAM" id="SSF52980">
    <property type="entry name" value="Restriction endonuclease-like"/>
    <property type="match status" value="1"/>
</dbReference>
<dbReference type="Gene3D" id="3.40.960.10">
    <property type="entry name" value="VSR Endonuclease"/>
    <property type="match status" value="1"/>
</dbReference>
<proteinExistence type="predicted"/>
<dbReference type="Proteomes" id="UP000093894">
    <property type="component" value="Unassembled WGS sequence"/>
</dbReference>
<gene>
    <name evidence="1" type="ORF">A5628_08600</name>
</gene>